<name>A0A0B0N0I3_GOSAR</name>
<proteinExistence type="predicted"/>
<gene>
    <name evidence="1" type="ORF">F383_33542</name>
</gene>
<evidence type="ECO:0000313" key="1">
    <source>
        <dbReference type="EMBL" id="KHG06530.1"/>
    </source>
</evidence>
<protein>
    <submittedName>
        <fullName evidence="1">Uncharacterized protein</fullName>
    </submittedName>
</protein>
<evidence type="ECO:0000313" key="2">
    <source>
        <dbReference type="Proteomes" id="UP000032142"/>
    </source>
</evidence>
<organism evidence="1 2">
    <name type="scientific">Gossypium arboreum</name>
    <name type="common">Tree cotton</name>
    <name type="synonym">Gossypium nanking</name>
    <dbReference type="NCBI Taxonomy" id="29729"/>
    <lineage>
        <taxon>Eukaryota</taxon>
        <taxon>Viridiplantae</taxon>
        <taxon>Streptophyta</taxon>
        <taxon>Embryophyta</taxon>
        <taxon>Tracheophyta</taxon>
        <taxon>Spermatophyta</taxon>
        <taxon>Magnoliopsida</taxon>
        <taxon>eudicotyledons</taxon>
        <taxon>Gunneridae</taxon>
        <taxon>Pentapetalae</taxon>
        <taxon>rosids</taxon>
        <taxon>malvids</taxon>
        <taxon>Malvales</taxon>
        <taxon>Malvaceae</taxon>
        <taxon>Malvoideae</taxon>
        <taxon>Gossypium</taxon>
    </lineage>
</organism>
<sequence>MWSCAAHDYAFIDHTTMSRTRPATQVTTRLCGINITIF</sequence>
<dbReference type="Proteomes" id="UP000032142">
    <property type="component" value="Unassembled WGS sequence"/>
</dbReference>
<accession>A0A0B0N0I3</accession>
<keyword evidence="2" id="KW-1185">Reference proteome</keyword>
<dbReference type="EMBL" id="JRRC01454011">
    <property type="protein sequence ID" value="KHG06530.1"/>
    <property type="molecule type" value="Genomic_DNA"/>
</dbReference>
<reference evidence="2" key="1">
    <citation type="submission" date="2014-09" db="EMBL/GenBank/DDBJ databases">
        <authorList>
            <person name="Mudge J."/>
            <person name="Ramaraj T."/>
            <person name="Lindquist I.E."/>
            <person name="Bharti A.K."/>
            <person name="Sundararajan A."/>
            <person name="Cameron C.T."/>
            <person name="Woodward J.E."/>
            <person name="May G.D."/>
            <person name="Brubaker C."/>
            <person name="Broadhvest J."/>
            <person name="Wilkins T.A."/>
        </authorList>
    </citation>
    <scope>NUCLEOTIDE SEQUENCE</scope>
    <source>
        <strain evidence="2">cv. AKA8401</strain>
    </source>
</reference>
<dbReference type="AlphaFoldDB" id="A0A0B0N0I3"/>
<comment type="caution">
    <text evidence="1">The sequence shown here is derived from an EMBL/GenBank/DDBJ whole genome shotgun (WGS) entry which is preliminary data.</text>
</comment>